<dbReference type="RefSeq" id="WP_062468408.1">
    <property type="nucleotide sequence ID" value="NZ_BBYN01000007.1"/>
</dbReference>
<dbReference type="InterPro" id="IPR012381">
    <property type="entry name" value="EutP_PduV"/>
</dbReference>
<dbReference type="AlphaFoldDB" id="A0A1S6IMN2"/>
<dbReference type="GO" id="GO:0005524">
    <property type="term" value="F:ATP binding"/>
    <property type="evidence" value="ECO:0007669"/>
    <property type="project" value="UniProtKB-UniRule"/>
</dbReference>
<proteinExistence type="inferred from homology"/>
<dbReference type="SUPFAM" id="SSF52540">
    <property type="entry name" value="P-loop containing nucleoside triphosphate hydrolases"/>
    <property type="match status" value="1"/>
</dbReference>
<comment type="similarity">
    <text evidence="1">Belongs to the EutP/PduV family.</text>
</comment>
<dbReference type="PIRSF" id="PIRSF036409">
    <property type="entry name" value="EutP_PduV"/>
    <property type="match status" value="1"/>
</dbReference>
<name>A0A1S6IMN2_9LACT</name>
<evidence type="ECO:0000313" key="2">
    <source>
        <dbReference type="EMBL" id="AQS52751.1"/>
    </source>
</evidence>
<dbReference type="EMBL" id="CP019728">
    <property type="protein sequence ID" value="AQS52751.1"/>
    <property type="molecule type" value="Genomic_DNA"/>
</dbReference>
<dbReference type="InterPro" id="IPR027417">
    <property type="entry name" value="P-loop_NTPase"/>
</dbReference>
<evidence type="ECO:0000313" key="3">
    <source>
        <dbReference type="Proteomes" id="UP000188993"/>
    </source>
</evidence>
<organism evidence="2 3">
    <name type="scientific">Jeotgalibaca dankookensis</name>
    <dbReference type="NCBI Taxonomy" id="708126"/>
    <lineage>
        <taxon>Bacteria</taxon>
        <taxon>Bacillati</taxon>
        <taxon>Bacillota</taxon>
        <taxon>Bacilli</taxon>
        <taxon>Lactobacillales</taxon>
        <taxon>Carnobacteriaceae</taxon>
        <taxon>Jeotgalibaca</taxon>
    </lineage>
</organism>
<dbReference type="STRING" id="708126.BW727_100358"/>
<keyword evidence="3" id="KW-1185">Reference proteome</keyword>
<evidence type="ECO:0000256" key="1">
    <source>
        <dbReference type="PIRNR" id="PIRNR036409"/>
    </source>
</evidence>
<dbReference type="NCBIfam" id="TIGR02528">
    <property type="entry name" value="EutP"/>
    <property type="match status" value="1"/>
</dbReference>
<dbReference type="Proteomes" id="UP000188993">
    <property type="component" value="Chromosome"/>
</dbReference>
<dbReference type="Pfam" id="PF10662">
    <property type="entry name" value="PduV-EutP"/>
    <property type="match status" value="1"/>
</dbReference>
<dbReference type="PANTHER" id="PTHR40453:SF1">
    <property type="entry name" value="PROTEIN YOEF"/>
    <property type="match status" value="1"/>
</dbReference>
<dbReference type="CDD" id="cd00882">
    <property type="entry name" value="Ras_like_GTPase"/>
    <property type="match status" value="1"/>
</dbReference>
<accession>A0A1S6IMN2</accession>
<dbReference type="GO" id="GO:0006576">
    <property type="term" value="P:biogenic amine metabolic process"/>
    <property type="evidence" value="ECO:0007669"/>
    <property type="project" value="InterPro"/>
</dbReference>
<dbReference type="KEGG" id="jda:BW727_100358"/>
<dbReference type="PANTHER" id="PTHR40453">
    <property type="entry name" value="PROTEIN YOEF"/>
    <property type="match status" value="1"/>
</dbReference>
<gene>
    <name evidence="2" type="primary">pduV</name>
    <name evidence="2" type="ORF">BW727_100358</name>
</gene>
<dbReference type="Gene3D" id="3.40.50.300">
    <property type="entry name" value="P-loop containing nucleotide triphosphate hydrolases"/>
    <property type="match status" value="1"/>
</dbReference>
<keyword evidence="1" id="KW-0547">Nucleotide-binding</keyword>
<dbReference type="OrthoDB" id="6179at2"/>
<reference evidence="2 3" key="1">
    <citation type="journal article" date="2014" name="Int. J. Syst. Evol. Microbiol.">
        <title>Jeotgalibaca dankookensis gen. nov., sp. nov., a member of the family Carnobacteriaceae, isolated from seujeot (Korean traditional food).</title>
        <authorList>
            <person name="Lee D.G."/>
            <person name="Trujillo M.E."/>
            <person name="Kang H."/>
            <person name="Ahn T.Y."/>
        </authorList>
    </citation>
    <scope>NUCLEOTIDE SEQUENCE [LARGE SCALE GENOMIC DNA]</scope>
    <source>
        <strain evidence="2 3">EX-07</strain>
    </source>
</reference>
<sequence length="146" mass="16861">MKKIMFIGSIGCGKTTLCQRIIGDKLQYSKTQAVEFYPKMIDTPGEFIQHRRFYNALQMMAVEAEMIALVSNCQEEEQIFSPNFAQNFMKPSIGIITKIDLCQDEDQLKNAEKRLRLAGVNKIFKVSAFKNYGMEELRDYLNKEVN</sequence>
<protein>
    <submittedName>
        <fullName evidence="2">Propanediol utilization protein PduV</fullName>
    </submittedName>
</protein>